<dbReference type="AlphaFoldDB" id="A0A1H3LXB7"/>
<name>A0A1H3LXB7_9ACTN</name>
<protein>
    <recommendedName>
        <fullName evidence="3">Helix-turn-helix domain-containing protein</fullName>
    </recommendedName>
</protein>
<dbReference type="RefSeq" id="WP_091158878.1">
    <property type="nucleotide sequence ID" value="NZ_FNOT01000010.1"/>
</dbReference>
<dbReference type="EMBL" id="FNOT01000010">
    <property type="protein sequence ID" value="SDY68638.1"/>
    <property type="molecule type" value="Genomic_DNA"/>
</dbReference>
<gene>
    <name evidence="1" type="ORF">SAMN05660209_03443</name>
</gene>
<sequence length="100" mass="11108">MADDDLQRLVQRRLFELGGDAVAAARRSCWAVTAQTIERIAGGQHRRPVTERLAEALARALDVPANRVRRVAGLPLVDDAREDIHTGPHLRIVRDDGRLP</sequence>
<reference evidence="2" key="1">
    <citation type="submission" date="2016-10" db="EMBL/GenBank/DDBJ databases">
        <authorList>
            <person name="Varghese N."/>
            <person name="Submissions S."/>
        </authorList>
    </citation>
    <scope>NUCLEOTIDE SEQUENCE [LARGE SCALE GENOMIC DNA]</scope>
    <source>
        <strain evidence="2">DSM 45422</strain>
    </source>
</reference>
<evidence type="ECO:0000313" key="2">
    <source>
        <dbReference type="Proteomes" id="UP000198921"/>
    </source>
</evidence>
<proteinExistence type="predicted"/>
<accession>A0A1H3LXB7</accession>
<evidence type="ECO:0008006" key="3">
    <source>
        <dbReference type="Google" id="ProtNLM"/>
    </source>
</evidence>
<dbReference type="OrthoDB" id="5197347at2"/>
<keyword evidence="2" id="KW-1185">Reference proteome</keyword>
<dbReference type="STRING" id="1137993.SAMN05660209_03443"/>
<dbReference type="Proteomes" id="UP000198921">
    <property type="component" value="Unassembled WGS sequence"/>
</dbReference>
<organism evidence="1 2">
    <name type="scientific">Geodermatophilus africanus</name>
    <dbReference type="NCBI Taxonomy" id="1137993"/>
    <lineage>
        <taxon>Bacteria</taxon>
        <taxon>Bacillati</taxon>
        <taxon>Actinomycetota</taxon>
        <taxon>Actinomycetes</taxon>
        <taxon>Geodermatophilales</taxon>
        <taxon>Geodermatophilaceae</taxon>
        <taxon>Geodermatophilus</taxon>
    </lineage>
</organism>
<evidence type="ECO:0000313" key="1">
    <source>
        <dbReference type="EMBL" id="SDY68638.1"/>
    </source>
</evidence>